<dbReference type="Gene3D" id="3.40.630.30">
    <property type="match status" value="1"/>
</dbReference>
<name>A0ABT1AVZ9_9FLAO</name>
<comment type="caution">
    <text evidence="2">The sequence shown here is derived from an EMBL/GenBank/DDBJ whole genome shotgun (WGS) entry which is preliminary data.</text>
</comment>
<keyword evidence="3" id="KW-1185">Reference proteome</keyword>
<dbReference type="InterPro" id="IPR000182">
    <property type="entry name" value="GNAT_dom"/>
</dbReference>
<dbReference type="CDD" id="cd04301">
    <property type="entry name" value="NAT_SF"/>
    <property type="match status" value="1"/>
</dbReference>
<dbReference type="RefSeq" id="WP_252740433.1">
    <property type="nucleotide sequence ID" value="NZ_JAMXIB010000002.1"/>
</dbReference>
<reference evidence="2 3" key="1">
    <citation type="submission" date="2022-06" db="EMBL/GenBank/DDBJ databases">
        <authorList>
            <person name="Xuan X."/>
        </authorList>
    </citation>
    <scope>NUCLEOTIDE SEQUENCE [LARGE SCALE GENOMIC DNA]</scope>
    <source>
        <strain evidence="2 3">2V75</strain>
    </source>
</reference>
<sequence>MEGRFALGQDPADSRAAWNFLPVSEGDLPAYVATGTRAYTDHYCHLWPGGNPRPYLSRNFTLPLARSQLRDPACRLWLIREGDQAAGICKLVLDRDLPGSPPGRSVFIEKVYFIRSFTGRGMGTALLGEIGRFAGESGRDVLWLEAMQKGPALAFYLKNGFVRVSQTRIPYPEVLPDEKMMWVLKRELKGSGLPSPR</sequence>
<protein>
    <submittedName>
        <fullName evidence="2">GNAT family N-acetyltransferase</fullName>
    </submittedName>
</protein>
<dbReference type="EMBL" id="JAMXIB010000002">
    <property type="protein sequence ID" value="MCO5724061.1"/>
    <property type="molecule type" value="Genomic_DNA"/>
</dbReference>
<evidence type="ECO:0000313" key="2">
    <source>
        <dbReference type="EMBL" id="MCO5724061.1"/>
    </source>
</evidence>
<dbReference type="InterPro" id="IPR016181">
    <property type="entry name" value="Acyl_CoA_acyltransferase"/>
</dbReference>
<feature type="domain" description="N-acetyltransferase" evidence="1">
    <location>
        <begin position="18"/>
        <end position="182"/>
    </location>
</feature>
<dbReference type="PROSITE" id="PS51186">
    <property type="entry name" value="GNAT"/>
    <property type="match status" value="1"/>
</dbReference>
<gene>
    <name evidence="2" type="ORF">NG653_04280</name>
</gene>
<accession>A0ABT1AVZ9</accession>
<evidence type="ECO:0000259" key="1">
    <source>
        <dbReference type="PROSITE" id="PS51186"/>
    </source>
</evidence>
<proteinExistence type="predicted"/>
<dbReference type="SUPFAM" id="SSF55729">
    <property type="entry name" value="Acyl-CoA N-acyltransferases (Nat)"/>
    <property type="match status" value="1"/>
</dbReference>
<dbReference type="Pfam" id="PF00583">
    <property type="entry name" value="Acetyltransf_1"/>
    <property type="match status" value="1"/>
</dbReference>
<evidence type="ECO:0000313" key="3">
    <source>
        <dbReference type="Proteomes" id="UP001206312"/>
    </source>
</evidence>
<dbReference type="Proteomes" id="UP001206312">
    <property type="component" value="Unassembled WGS sequence"/>
</dbReference>
<organism evidence="2 3">
    <name type="scientific">Robiginitalea marina</name>
    <dbReference type="NCBI Taxonomy" id="2954105"/>
    <lineage>
        <taxon>Bacteria</taxon>
        <taxon>Pseudomonadati</taxon>
        <taxon>Bacteroidota</taxon>
        <taxon>Flavobacteriia</taxon>
        <taxon>Flavobacteriales</taxon>
        <taxon>Flavobacteriaceae</taxon>
        <taxon>Robiginitalea</taxon>
    </lineage>
</organism>